<protein>
    <submittedName>
        <fullName evidence="1">Uncharacterized protein</fullName>
    </submittedName>
</protein>
<sequence length="147" mass="17474">MIYVKHIERKMINYPYQIPQNNFQLPIIPKPPVQMCTQTLRPYEPLTISLPLQEYKLSKIVPIPFDPRESKGAKFDCLQDALEFIGKHCITHHNYFTKQISKKYLEFCRILDGPTGKYIVMKHFGKKEFDSAFNKVRQEIEYQKFSK</sequence>
<proteinExistence type="predicted"/>
<name>A0ABR2KR88_9EUKA</name>
<dbReference type="Proteomes" id="UP001470230">
    <property type="component" value="Unassembled WGS sequence"/>
</dbReference>
<gene>
    <name evidence="1" type="ORF">M9Y10_022073</name>
</gene>
<reference evidence="1 2" key="1">
    <citation type="submission" date="2024-04" db="EMBL/GenBank/DDBJ databases">
        <title>Tritrichomonas musculus Genome.</title>
        <authorList>
            <person name="Alves-Ferreira E."/>
            <person name="Grigg M."/>
            <person name="Lorenzi H."/>
            <person name="Galac M."/>
        </authorList>
    </citation>
    <scope>NUCLEOTIDE SEQUENCE [LARGE SCALE GENOMIC DNA]</scope>
    <source>
        <strain evidence="1 2">EAF2021</strain>
    </source>
</reference>
<evidence type="ECO:0000313" key="2">
    <source>
        <dbReference type="Proteomes" id="UP001470230"/>
    </source>
</evidence>
<organism evidence="1 2">
    <name type="scientific">Tritrichomonas musculus</name>
    <dbReference type="NCBI Taxonomy" id="1915356"/>
    <lineage>
        <taxon>Eukaryota</taxon>
        <taxon>Metamonada</taxon>
        <taxon>Parabasalia</taxon>
        <taxon>Tritrichomonadida</taxon>
        <taxon>Tritrichomonadidae</taxon>
        <taxon>Tritrichomonas</taxon>
    </lineage>
</organism>
<accession>A0ABR2KR88</accession>
<comment type="caution">
    <text evidence="1">The sequence shown here is derived from an EMBL/GenBank/DDBJ whole genome shotgun (WGS) entry which is preliminary data.</text>
</comment>
<evidence type="ECO:0000313" key="1">
    <source>
        <dbReference type="EMBL" id="KAK8893647.1"/>
    </source>
</evidence>
<dbReference type="EMBL" id="JAPFFF010000003">
    <property type="protein sequence ID" value="KAK8893647.1"/>
    <property type="molecule type" value="Genomic_DNA"/>
</dbReference>
<keyword evidence="2" id="KW-1185">Reference proteome</keyword>